<evidence type="ECO:0000313" key="1">
    <source>
        <dbReference type="EMBL" id="DAF95124.1"/>
    </source>
</evidence>
<proteinExistence type="predicted"/>
<dbReference type="EMBL" id="BK016103">
    <property type="protein sequence ID" value="DAF95124.1"/>
    <property type="molecule type" value="Genomic_DNA"/>
</dbReference>
<name>A0A8S5UL26_9CAUD</name>
<sequence>MTACAAQCKCGVHGFAMNPYVSLRLATAPYYREARVTVVWRQSACGMRHRWRSPHCGDWR</sequence>
<accession>A0A8S5UL26</accession>
<protein>
    <submittedName>
        <fullName evidence="1">Uncharacterized protein</fullName>
    </submittedName>
</protein>
<reference evidence="1" key="1">
    <citation type="journal article" date="2021" name="Proc. Natl. Acad. Sci. U.S.A.">
        <title>A Catalog of Tens of Thousands of Viruses from Human Metagenomes Reveals Hidden Associations with Chronic Diseases.</title>
        <authorList>
            <person name="Tisza M.J."/>
            <person name="Buck C.B."/>
        </authorList>
    </citation>
    <scope>NUCLEOTIDE SEQUENCE</scope>
    <source>
        <strain evidence="1">Ctjdk2</strain>
    </source>
</reference>
<organism evidence="1">
    <name type="scientific">Siphoviridae sp. ctjdk2</name>
    <dbReference type="NCBI Taxonomy" id="2825635"/>
    <lineage>
        <taxon>Viruses</taxon>
        <taxon>Duplodnaviria</taxon>
        <taxon>Heunggongvirae</taxon>
        <taxon>Uroviricota</taxon>
        <taxon>Caudoviricetes</taxon>
    </lineage>
</organism>